<dbReference type="PANTHER" id="PTHR31561">
    <property type="entry name" value="3-KETOACYL-COA SYNTHASE"/>
    <property type="match status" value="1"/>
</dbReference>
<dbReference type="InterPro" id="IPR012392">
    <property type="entry name" value="3-ktacl-CoA_syn"/>
</dbReference>
<dbReference type="Pfam" id="PF08392">
    <property type="entry name" value="FAE1_CUT1_RppA"/>
    <property type="match status" value="1"/>
</dbReference>
<keyword evidence="1" id="KW-0012">Acyltransferase</keyword>
<evidence type="ECO:0000313" key="5">
    <source>
        <dbReference type="Proteomes" id="UP001497516"/>
    </source>
</evidence>
<dbReference type="GO" id="GO:0016020">
    <property type="term" value="C:membrane"/>
    <property type="evidence" value="ECO:0007669"/>
    <property type="project" value="InterPro"/>
</dbReference>
<dbReference type="InterPro" id="IPR016039">
    <property type="entry name" value="Thiolase-like"/>
</dbReference>
<reference evidence="4 5" key="1">
    <citation type="submission" date="2024-04" db="EMBL/GenBank/DDBJ databases">
        <authorList>
            <person name="Fracassetti M."/>
        </authorList>
    </citation>
    <scope>NUCLEOTIDE SEQUENCE [LARGE SCALE GENOMIC DNA]</scope>
</reference>
<accession>A0AAV2DKB5</accession>
<name>A0AAV2DKB5_9ROSI</name>
<dbReference type="Gene3D" id="3.40.47.10">
    <property type="match status" value="1"/>
</dbReference>
<feature type="domain" description="FAE" evidence="3">
    <location>
        <begin position="9"/>
        <end position="116"/>
    </location>
</feature>
<evidence type="ECO:0000256" key="2">
    <source>
        <dbReference type="ARBA" id="ARBA00047375"/>
    </source>
</evidence>
<dbReference type="Proteomes" id="UP001497516">
    <property type="component" value="Chromosome 3"/>
</dbReference>
<evidence type="ECO:0000313" key="4">
    <source>
        <dbReference type="EMBL" id="CAL1374409.1"/>
    </source>
</evidence>
<gene>
    <name evidence="4" type="ORF">LTRI10_LOCUS16278</name>
</gene>
<organism evidence="4 5">
    <name type="scientific">Linum trigynum</name>
    <dbReference type="NCBI Taxonomy" id="586398"/>
    <lineage>
        <taxon>Eukaryota</taxon>
        <taxon>Viridiplantae</taxon>
        <taxon>Streptophyta</taxon>
        <taxon>Embryophyta</taxon>
        <taxon>Tracheophyta</taxon>
        <taxon>Spermatophyta</taxon>
        <taxon>Magnoliopsida</taxon>
        <taxon>eudicotyledons</taxon>
        <taxon>Gunneridae</taxon>
        <taxon>Pentapetalae</taxon>
        <taxon>rosids</taxon>
        <taxon>fabids</taxon>
        <taxon>Malpighiales</taxon>
        <taxon>Linaceae</taxon>
        <taxon>Linum</taxon>
    </lineage>
</organism>
<dbReference type="SUPFAM" id="SSF53901">
    <property type="entry name" value="Thiolase-like"/>
    <property type="match status" value="1"/>
</dbReference>
<keyword evidence="1" id="KW-0808">Transferase</keyword>
<evidence type="ECO:0000256" key="1">
    <source>
        <dbReference type="ARBA" id="ARBA00023315"/>
    </source>
</evidence>
<protein>
    <recommendedName>
        <fullName evidence="3">FAE domain-containing protein</fullName>
    </recommendedName>
</protein>
<dbReference type="EMBL" id="OZ034816">
    <property type="protein sequence ID" value="CAL1374409.1"/>
    <property type="molecule type" value="Genomic_DNA"/>
</dbReference>
<proteinExistence type="predicted"/>
<dbReference type="GO" id="GO:0009922">
    <property type="term" value="F:fatty acid elongase activity"/>
    <property type="evidence" value="ECO:0007669"/>
    <property type="project" value="UniProtKB-EC"/>
</dbReference>
<dbReference type="AlphaFoldDB" id="A0AAV2DKB5"/>
<dbReference type="InterPro" id="IPR013601">
    <property type="entry name" value="FAE1_typ3_polyketide_synth"/>
</dbReference>
<keyword evidence="5" id="KW-1185">Reference proteome</keyword>
<comment type="catalytic activity">
    <reaction evidence="2">
        <text>a very-long-chain acyl-CoA + malonyl-CoA + H(+) = a very-long-chain 3-oxoacyl-CoA + CO2 + CoA</text>
        <dbReference type="Rhea" id="RHEA:32727"/>
        <dbReference type="ChEBI" id="CHEBI:15378"/>
        <dbReference type="ChEBI" id="CHEBI:16526"/>
        <dbReference type="ChEBI" id="CHEBI:57287"/>
        <dbReference type="ChEBI" id="CHEBI:57384"/>
        <dbReference type="ChEBI" id="CHEBI:90725"/>
        <dbReference type="ChEBI" id="CHEBI:90736"/>
        <dbReference type="EC" id="2.3.1.199"/>
    </reaction>
</comment>
<dbReference type="GO" id="GO:0006633">
    <property type="term" value="P:fatty acid biosynthetic process"/>
    <property type="evidence" value="ECO:0007669"/>
    <property type="project" value="InterPro"/>
</dbReference>
<sequence>MSATRPLKNIVLPGYRLLLQTIVNSGPGDETYGPRNILEGREAAQTLSGSFSEIDDIALDTLDALFAETQISPTDIDILVAYVSLFSPEPSLTSRVVNRYKMREHIKTFNISGMGVQCENYGSGFSVAAVQEPQQGFSHCGAVPLLWVFNAVDQQWEREGESSYETGPIGENTFGSR</sequence>
<evidence type="ECO:0000259" key="3">
    <source>
        <dbReference type="Pfam" id="PF08392"/>
    </source>
</evidence>